<organism evidence="2 3">
    <name type="scientific">Acanthopleuribacter pedis</name>
    <dbReference type="NCBI Taxonomy" id="442870"/>
    <lineage>
        <taxon>Bacteria</taxon>
        <taxon>Pseudomonadati</taxon>
        <taxon>Acidobacteriota</taxon>
        <taxon>Holophagae</taxon>
        <taxon>Acanthopleuribacterales</taxon>
        <taxon>Acanthopleuribacteraceae</taxon>
        <taxon>Acanthopleuribacter</taxon>
    </lineage>
</organism>
<protein>
    <submittedName>
        <fullName evidence="2">Glutathione S-transferase family protein</fullName>
    </submittedName>
</protein>
<evidence type="ECO:0000259" key="1">
    <source>
        <dbReference type="PROSITE" id="PS50404"/>
    </source>
</evidence>
<evidence type="ECO:0000313" key="3">
    <source>
        <dbReference type="Proteomes" id="UP000664417"/>
    </source>
</evidence>
<dbReference type="InterPro" id="IPR036249">
    <property type="entry name" value="Thioredoxin-like_sf"/>
</dbReference>
<accession>A0A8J7U8B5</accession>
<comment type="caution">
    <text evidence="2">The sequence shown here is derived from an EMBL/GenBank/DDBJ whole genome shotgun (WGS) entry which is preliminary data.</text>
</comment>
<gene>
    <name evidence="2" type="ORF">J3U88_28040</name>
</gene>
<dbReference type="SUPFAM" id="SSF52833">
    <property type="entry name" value="Thioredoxin-like"/>
    <property type="match status" value="1"/>
</dbReference>
<dbReference type="Proteomes" id="UP000664417">
    <property type="component" value="Unassembled WGS sequence"/>
</dbReference>
<proteinExistence type="predicted"/>
<dbReference type="Gene3D" id="1.20.1050.10">
    <property type="match status" value="1"/>
</dbReference>
<dbReference type="Pfam" id="PF13417">
    <property type="entry name" value="GST_N_3"/>
    <property type="match status" value="1"/>
</dbReference>
<dbReference type="PROSITE" id="PS50404">
    <property type="entry name" value="GST_NTER"/>
    <property type="match status" value="1"/>
</dbReference>
<feature type="domain" description="GST N-terminal" evidence="1">
    <location>
        <begin position="2"/>
        <end position="76"/>
    </location>
</feature>
<dbReference type="InterPro" id="IPR004045">
    <property type="entry name" value="Glutathione_S-Trfase_N"/>
</dbReference>
<dbReference type="RefSeq" id="WP_207862329.1">
    <property type="nucleotide sequence ID" value="NZ_JAFREP010000034.1"/>
</dbReference>
<name>A0A8J7U8B5_9BACT</name>
<dbReference type="Gene3D" id="3.40.30.10">
    <property type="entry name" value="Glutaredoxin"/>
    <property type="match status" value="1"/>
</dbReference>
<sequence>MSDCTLYGSYTSPFVRHCRIVLLETGRPFEFEETNYDQSYANSPTKRVPFLRDGDLHYYDSSAILHHLRDKAGQKFLPTPADTELYALANTVLDTAVNIFLLERDGISEYQSDYIQRQKDRVQSGLKALDGTDLSFDGTPGDPILRIACLLAWAEYRKRFTFSQFGNLAVMMDEVGALDAFQQTAPPPQ</sequence>
<dbReference type="CDD" id="cd00570">
    <property type="entry name" value="GST_N_family"/>
    <property type="match status" value="1"/>
</dbReference>
<dbReference type="AlphaFoldDB" id="A0A8J7U8B5"/>
<evidence type="ECO:0000313" key="2">
    <source>
        <dbReference type="EMBL" id="MBO1322356.1"/>
    </source>
</evidence>
<reference evidence="2" key="1">
    <citation type="submission" date="2021-03" db="EMBL/GenBank/DDBJ databases">
        <authorList>
            <person name="Wang G."/>
        </authorList>
    </citation>
    <scope>NUCLEOTIDE SEQUENCE</scope>
    <source>
        <strain evidence="2">KCTC 12899</strain>
    </source>
</reference>
<dbReference type="EMBL" id="JAFREP010000034">
    <property type="protein sequence ID" value="MBO1322356.1"/>
    <property type="molecule type" value="Genomic_DNA"/>
</dbReference>
<keyword evidence="3" id="KW-1185">Reference proteome</keyword>